<evidence type="ECO:0000313" key="1">
    <source>
        <dbReference type="EMBL" id="KAJ4393605.1"/>
    </source>
</evidence>
<dbReference type="AlphaFoldDB" id="A0A9W8YZJ4"/>
<evidence type="ECO:0000313" key="2">
    <source>
        <dbReference type="Proteomes" id="UP001140453"/>
    </source>
</evidence>
<accession>A0A9W8YZJ4</accession>
<reference evidence="1" key="1">
    <citation type="submission" date="2022-10" db="EMBL/GenBank/DDBJ databases">
        <title>Tapping the CABI collections for fungal endophytes: first genome assemblies for Collariella, Neodidymelliopsis, Ascochyta clinopodiicola, Didymella pomorum, Didymosphaeria variabile, Neocosmospora piperis and Neocucurbitaria cava.</title>
        <authorList>
            <person name="Hill R."/>
        </authorList>
    </citation>
    <scope>NUCLEOTIDE SEQUENCE</scope>
    <source>
        <strain evidence="1">IMI 355082</strain>
    </source>
</reference>
<name>A0A9W8YZJ4_9PEZI</name>
<dbReference type="EMBL" id="JAPEVB010000002">
    <property type="protein sequence ID" value="KAJ4393605.1"/>
    <property type="molecule type" value="Genomic_DNA"/>
</dbReference>
<dbReference type="Proteomes" id="UP001140453">
    <property type="component" value="Unassembled WGS sequence"/>
</dbReference>
<sequence length="125" mass="14140">MLARRQLEHGETLSQRTFRRRQVVQLRDFGLSAEMDAVGAGRAAVNVAFFSEAEPLTAPSGFPLGDLELMGACFVLQILQRYFEIQVSLFWIYKYHLRVPGSGGLPVRPTKKRVHTKKRQNIGPI</sequence>
<gene>
    <name evidence="1" type="ORF">N0V93_002818</name>
</gene>
<proteinExistence type="predicted"/>
<comment type="caution">
    <text evidence="1">The sequence shown here is derived from an EMBL/GenBank/DDBJ whole genome shotgun (WGS) entry which is preliminary data.</text>
</comment>
<protein>
    <submittedName>
        <fullName evidence="1">Uncharacterized protein</fullName>
    </submittedName>
</protein>
<keyword evidence="2" id="KW-1185">Reference proteome</keyword>
<organism evidence="1 2">
    <name type="scientific">Gnomoniopsis smithogilvyi</name>
    <dbReference type="NCBI Taxonomy" id="1191159"/>
    <lineage>
        <taxon>Eukaryota</taxon>
        <taxon>Fungi</taxon>
        <taxon>Dikarya</taxon>
        <taxon>Ascomycota</taxon>
        <taxon>Pezizomycotina</taxon>
        <taxon>Sordariomycetes</taxon>
        <taxon>Sordariomycetidae</taxon>
        <taxon>Diaporthales</taxon>
        <taxon>Gnomoniaceae</taxon>
        <taxon>Gnomoniopsis</taxon>
    </lineage>
</organism>